<proteinExistence type="predicted"/>
<gene>
    <name evidence="2" type="ORF">CELE_F09G8.10</name>
    <name evidence="2 4" type="ORF">F09G8.10</name>
</gene>
<dbReference type="eggNOG" id="ENOG502SZKP">
    <property type="taxonomic scope" value="Eukaryota"/>
</dbReference>
<feature type="compositionally biased region" description="Basic and acidic residues" evidence="1">
    <location>
        <begin position="88"/>
        <end position="99"/>
    </location>
</feature>
<dbReference type="HOGENOM" id="CLU_1519245_0_0_1"/>
<dbReference type="RefSeq" id="NP_001033355.1">
    <property type="nucleotide sequence ID" value="NM_001038266.2"/>
</dbReference>
<name>Q4PJ11_CAEEL</name>
<dbReference type="Proteomes" id="UP000001940">
    <property type="component" value="Chromosome III"/>
</dbReference>
<dbReference type="WormBase" id="F09G8.10">
    <property type="protein sequence ID" value="CE38804"/>
    <property type="gene ID" value="WBGene00044444"/>
</dbReference>
<dbReference type="OrthoDB" id="5834239at2759"/>
<feature type="region of interest" description="Disordered" evidence="1">
    <location>
        <begin position="88"/>
        <end position="151"/>
    </location>
</feature>
<dbReference type="InParanoid" id="Q4PJ11"/>
<dbReference type="AlphaFoldDB" id="Q4PJ11"/>
<dbReference type="Bgee" id="WBGene00044444">
    <property type="expression patterns" value="Expressed in larva and 3 other cell types or tissues"/>
</dbReference>
<evidence type="ECO:0000313" key="3">
    <source>
        <dbReference type="Proteomes" id="UP000001940"/>
    </source>
</evidence>
<dbReference type="AGR" id="WB:WBGene00044444"/>
<sequence>MYHRRVIQMNEKELRAVTAIVLPGRKGDQLKIGEMQEMCIKWLFSNGLSINHVFEIHDDGDGDLFCVMRNSDACWCCPKSSELGTLTDFDRGPIGDNYRRTPSPVRKPTTETTKEDLEPEKKVKFALPSPELPASSPPPKPQKPKLPSQKIAPITVQPTIVTIPDKIHKEGKEQQGACAYCKRECGLCIVTLCAQF</sequence>
<dbReference type="UCSC" id="F09G8.10">
    <property type="organism name" value="c. elegans"/>
</dbReference>
<accession>Q4PJ11</accession>
<dbReference type="OMA" id="WCCPKSS"/>
<dbReference type="CTD" id="3896737"/>
<evidence type="ECO:0000313" key="4">
    <source>
        <dbReference type="WormBase" id="F09G8.10"/>
    </source>
</evidence>
<evidence type="ECO:0000313" key="2">
    <source>
        <dbReference type="EMBL" id="CCD62649.1"/>
    </source>
</evidence>
<dbReference type="PaxDb" id="6239-F09G8.10"/>
<dbReference type="GeneID" id="3896737"/>
<organism evidence="2 3">
    <name type="scientific">Caenorhabditis elegans</name>
    <dbReference type="NCBI Taxonomy" id="6239"/>
    <lineage>
        <taxon>Eukaryota</taxon>
        <taxon>Metazoa</taxon>
        <taxon>Ecdysozoa</taxon>
        <taxon>Nematoda</taxon>
        <taxon>Chromadorea</taxon>
        <taxon>Rhabditida</taxon>
        <taxon>Rhabditina</taxon>
        <taxon>Rhabditomorpha</taxon>
        <taxon>Rhabditoidea</taxon>
        <taxon>Rhabditidae</taxon>
        <taxon>Peloderinae</taxon>
        <taxon>Caenorhabditis</taxon>
    </lineage>
</organism>
<keyword evidence="3" id="KW-1185">Reference proteome</keyword>
<evidence type="ECO:0000256" key="1">
    <source>
        <dbReference type="SAM" id="MobiDB-lite"/>
    </source>
</evidence>
<feature type="compositionally biased region" description="Basic and acidic residues" evidence="1">
    <location>
        <begin position="108"/>
        <end position="123"/>
    </location>
</feature>
<dbReference type="FunCoup" id="Q4PJ11">
    <property type="interactions" value="57"/>
</dbReference>
<protein>
    <submittedName>
        <fullName evidence="2">Uncharacterized protein</fullName>
    </submittedName>
</protein>
<dbReference type="KEGG" id="cel:CELE_F09G8.10"/>
<dbReference type="EMBL" id="BX284603">
    <property type="protein sequence ID" value="CCD62649.1"/>
    <property type="molecule type" value="Genomic_DNA"/>
</dbReference>
<reference evidence="2 3" key="1">
    <citation type="journal article" date="1998" name="Science">
        <title>Genome sequence of the nematode C. elegans: a platform for investigating biology.</title>
        <authorList>
            <consortium name="The C. elegans sequencing consortium"/>
            <person name="Sulson J.E."/>
            <person name="Waterston R."/>
        </authorList>
    </citation>
    <scope>NUCLEOTIDE SEQUENCE [LARGE SCALE GENOMIC DNA]</scope>
    <source>
        <strain evidence="2 3">Bristol N2</strain>
    </source>
</reference>